<name>A0ACC1DFT1_9NEOP</name>
<proteinExistence type="predicted"/>
<comment type="caution">
    <text evidence="1">The sequence shown here is derived from an EMBL/GenBank/DDBJ whole genome shotgun (WGS) entry which is preliminary data.</text>
</comment>
<dbReference type="EMBL" id="CM034389">
    <property type="protein sequence ID" value="KAJ0182706.1"/>
    <property type="molecule type" value="Genomic_DNA"/>
</dbReference>
<dbReference type="Proteomes" id="UP000824533">
    <property type="component" value="Linkage Group LG03"/>
</dbReference>
<organism evidence="1 2">
    <name type="scientific">Dendrolimus kikuchii</name>
    <dbReference type="NCBI Taxonomy" id="765133"/>
    <lineage>
        <taxon>Eukaryota</taxon>
        <taxon>Metazoa</taxon>
        <taxon>Ecdysozoa</taxon>
        <taxon>Arthropoda</taxon>
        <taxon>Hexapoda</taxon>
        <taxon>Insecta</taxon>
        <taxon>Pterygota</taxon>
        <taxon>Neoptera</taxon>
        <taxon>Endopterygota</taxon>
        <taxon>Lepidoptera</taxon>
        <taxon>Glossata</taxon>
        <taxon>Ditrysia</taxon>
        <taxon>Bombycoidea</taxon>
        <taxon>Lasiocampidae</taxon>
        <taxon>Dendrolimus</taxon>
    </lineage>
</organism>
<sequence>MVWIIITSILLLVPNGFGKETQTYKITGVDLLHALRGFPSKEEVKFTKVEGDRFNLPDGIYFVPEDDALETMKSENN</sequence>
<accession>A0ACC1DFT1</accession>
<keyword evidence="2" id="KW-1185">Reference proteome</keyword>
<gene>
    <name evidence="1" type="ORF">K1T71_002075</name>
</gene>
<protein>
    <submittedName>
        <fullName evidence="1">Uncharacterized protein</fullName>
    </submittedName>
</protein>
<evidence type="ECO:0000313" key="2">
    <source>
        <dbReference type="Proteomes" id="UP000824533"/>
    </source>
</evidence>
<reference evidence="1 2" key="1">
    <citation type="journal article" date="2021" name="Front. Genet.">
        <title>Chromosome-Level Genome Assembly Reveals Significant Gene Expansion in the Toll and IMD Signaling Pathways of Dendrolimus kikuchii.</title>
        <authorList>
            <person name="Zhou J."/>
            <person name="Wu P."/>
            <person name="Xiong Z."/>
            <person name="Liu N."/>
            <person name="Zhao N."/>
            <person name="Ji M."/>
            <person name="Qiu Y."/>
            <person name="Yang B."/>
        </authorList>
    </citation>
    <scope>NUCLEOTIDE SEQUENCE [LARGE SCALE GENOMIC DNA]</scope>
    <source>
        <strain evidence="1">Ann1</strain>
    </source>
</reference>
<evidence type="ECO:0000313" key="1">
    <source>
        <dbReference type="EMBL" id="KAJ0182706.1"/>
    </source>
</evidence>